<dbReference type="GO" id="GO:0016567">
    <property type="term" value="P:protein ubiquitination"/>
    <property type="evidence" value="ECO:0007669"/>
    <property type="project" value="UniProtKB-UniPathway"/>
</dbReference>
<evidence type="ECO:0000259" key="5">
    <source>
        <dbReference type="Pfam" id="PF23009"/>
    </source>
</evidence>
<dbReference type="InterPro" id="IPR011989">
    <property type="entry name" value="ARM-like"/>
</dbReference>
<evidence type="ECO:0000256" key="1">
    <source>
        <dbReference type="RuleBase" id="RU367090"/>
    </source>
</evidence>
<dbReference type="InterPro" id="IPR054477">
    <property type="entry name" value="LTN1_E3_ligase_6th"/>
</dbReference>
<keyword evidence="8" id="KW-1185">Reference proteome</keyword>
<feature type="compositionally biased region" description="Acidic residues" evidence="2">
    <location>
        <begin position="1121"/>
        <end position="1135"/>
    </location>
</feature>
<evidence type="ECO:0000313" key="7">
    <source>
        <dbReference type="EMBL" id="EFX05218.1"/>
    </source>
</evidence>
<feature type="region of interest" description="Disordered" evidence="2">
    <location>
        <begin position="1120"/>
        <end position="1139"/>
    </location>
</feature>
<organism evidence="8">
    <name type="scientific">Grosmannia clavigera (strain kw1407 / UAMH 11150)</name>
    <name type="common">Blue stain fungus</name>
    <name type="synonym">Graphiocladiella clavigera</name>
    <dbReference type="NCBI Taxonomy" id="655863"/>
    <lineage>
        <taxon>Eukaryota</taxon>
        <taxon>Fungi</taxon>
        <taxon>Dikarya</taxon>
        <taxon>Ascomycota</taxon>
        <taxon>Pezizomycotina</taxon>
        <taxon>Sordariomycetes</taxon>
        <taxon>Sordariomycetidae</taxon>
        <taxon>Ophiostomatales</taxon>
        <taxon>Ophiostomataceae</taxon>
        <taxon>Leptographium</taxon>
    </lineage>
</organism>
<feature type="domain" description="E3 ubiquitin-protein ligase listerin ubiquitin conjugating" evidence="5">
    <location>
        <begin position="1481"/>
        <end position="1562"/>
    </location>
</feature>
<dbReference type="PANTHER" id="PTHR12389:SF0">
    <property type="entry name" value="E3 UBIQUITIN-PROTEIN LIGASE LISTERIN"/>
    <property type="match status" value="1"/>
</dbReference>
<dbReference type="GO" id="GO:1990112">
    <property type="term" value="C:RQC complex"/>
    <property type="evidence" value="ECO:0007669"/>
    <property type="project" value="UniProtKB-UniRule"/>
</dbReference>
<dbReference type="GO" id="GO:0005829">
    <property type="term" value="C:cytosol"/>
    <property type="evidence" value="ECO:0007669"/>
    <property type="project" value="UniProtKB-UniRule"/>
</dbReference>
<dbReference type="UniPathway" id="UPA00143"/>
<dbReference type="SUPFAM" id="SSF48371">
    <property type="entry name" value="ARM repeat"/>
    <property type="match status" value="1"/>
</dbReference>
<dbReference type="Pfam" id="PF22999">
    <property type="entry name" value="LTN1_E3_ligase_6th"/>
    <property type="match status" value="2"/>
</dbReference>
<dbReference type="GO" id="GO:0008270">
    <property type="term" value="F:zinc ion binding"/>
    <property type="evidence" value="ECO:0007669"/>
    <property type="project" value="UniProtKB-KW"/>
</dbReference>
<accession>F0X831</accession>
<feature type="domain" description="E3 ubiquitin-protein ligase listerin HEAT repeat region" evidence="4">
    <location>
        <begin position="1265"/>
        <end position="1315"/>
    </location>
</feature>
<evidence type="ECO:0000256" key="2">
    <source>
        <dbReference type="SAM" id="MobiDB-lite"/>
    </source>
</evidence>
<keyword evidence="1" id="KW-0863">Zinc-finger</keyword>
<dbReference type="GO" id="GO:1990116">
    <property type="term" value="P:ribosome-associated ubiquitin-dependent protein catabolic process"/>
    <property type="evidence" value="ECO:0007669"/>
    <property type="project" value="UniProtKB-UniRule"/>
</dbReference>
<dbReference type="PANTHER" id="PTHR12389">
    <property type="entry name" value="ZINC FINGER PROTEIN 294"/>
    <property type="match status" value="1"/>
</dbReference>
<proteinExistence type="inferred from homology"/>
<gene>
    <name evidence="7" type="ORF">CMQ_3287</name>
</gene>
<dbReference type="HOGENOM" id="CLU_000471_0_0_1"/>
<keyword evidence="1" id="KW-0862">Zinc</keyword>
<comment type="catalytic activity">
    <reaction evidence="1">
        <text>S-ubiquitinyl-[E2 ubiquitin-conjugating enzyme]-L-cysteine + [acceptor protein]-L-lysine = [E2 ubiquitin-conjugating enzyme]-L-cysteine + N(6)-ubiquitinyl-[acceptor protein]-L-lysine.</text>
        <dbReference type="EC" id="2.3.2.27"/>
    </reaction>
</comment>
<dbReference type="RefSeq" id="XP_014174700.1">
    <property type="nucleotide sequence ID" value="XM_014319225.1"/>
</dbReference>
<reference evidence="7 8" key="1">
    <citation type="journal article" date="2011" name="Proc. Natl. Acad. Sci. U.S.A.">
        <title>Genome and transcriptome analyses of the mountain pine beetle-fungal symbiont Grosmannia clavigera, a lodgepole pine pathogen.</title>
        <authorList>
            <person name="DiGuistini S."/>
            <person name="Wang Y."/>
            <person name="Liao N.Y."/>
            <person name="Taylor G."/>
            <person name="Tanguay P."/>
            <person name="Feau N."/>
            <person name="Henrissat B."/>
            <person name="Chan S.K."/>
            <person name="Hesse-Orce U."/>
            <person name="Alamouti S.M."/>
            <person name="Tsui C.K.M."/>
            <person name="Docking R.T."/>
            <person name="Levasseur A."/>
            <person name="Haridas S."/>
            <person name="Robertson G."/>
            <person name="Birol I."/>
            <person name="Holt R.A."/>
            <person name="Marra M.A."/>
            <person name="Hamelin R.C."/>
            <person name="Hirst M."/>
            <person name="Jones S.J.M."/>
            <person name="Bohlmann J."/>
            <person name="Breuil C."/>
        </authorList>
    </citation>
    <scope>NUCLEOTIDE SEQUENCE [LARGE SCALE GENOMIC DNA]</scope>
    <source>
        <strain evidence="8">kw1407 / UAMH 11150</strain>
    </source>
</reference>
<name>F0X831_GROCL</name>
<keyword evidence="1" id="KW-0479">Metal-binding</keyword>
<dbReference type="GO" id="GO:0043023">
    <property type="term" value="F:ribosomal large subunit binding"/>
    <property type="evidence" value="ECO:0007669"/>
    <property type="project" value="TreeGrafter"/>
</dbReference>
<feature type="domain" description="E3 ubiquitin-protein ligase listerin tetratricopeptide repeats region" evidence="6">
    <location>
        <begin position="619"/>
        <end position="789"/>
    </location>
</feature>
<dbReference type="eggNOG" id="KOG0803">
    <property type="taxonomic scope" value="Eukaryota"/>
</dbReference>
<dbReference type="EMBL" id="GL629735">
    <property type="protein sequence ID" value="EFX05218.1"/>
    <property type="molecule type" value="Genomic_DNA"/>
</dbReference>
<evidence type="ECO:0000259" key="6">
    <source>
        <dbReference type="Pfam" id="PF23280"/>
    </source>
</evidence>
<dbReference type="Pfam" id="PF22958">
    <property type="entry name" value="Ltn1_1st"/>
    <property type="match status" value="1"/>
</dbReference>
<dbReference type="GO" id="GO:0072344">
    <property type="term" value="P:rescue of stalled ribosome"/>
    <property type="evidence" value="ECO:0007669"/>
    <property type="project" value="UniProtKB-UniRule"/>
</dbReference>
<dbReference type="Gene3D" id="1.25.10.10">
    <property type="entry name" value="Leucine-rich Repeat Variant"/>
    <property type="match status" value="1"/>
</dbReference>
<evidence type="ECO:0000259" key="3">
    <source>
        <dbReference type="Pfam" id="PF22958"/>
    </source>
</evidence>
<comment type="function">
    <text evidence="1">E3 ubiquitin-protein ligase. Component of the ribosome quality control complex (RQC), a ribosome-associated complex that mediates ubiquitination and extraction of incompletely synthesized nascent chains for proteasomal degradation.</text>
</comment>
<dbReference type="Pfam" id="PF23009">
    <property type="entry name" value="UBC_like"/>
    <property type="match status" value="1"/>
</dbReference>
<dbReference type="InterPro" id="IPR039795">
    <property type="entry name" value="LTN1/Rkr1"/>
</dbReference>
<dbReference type="InterPro" id="IPR057030">
    <property type="entry name" value="TPR_Rkr-1"/>
</dbReference>
<evidence type="ECO:0000313" key="8">
    <source>
        <dbReference type="Proteomes" id="UP000007796"/>
    </source>
</evidence>
<feature type="domain" description="E3 ubiquitin-protein ligase listerin HEAT repeat region" evidence="4">
    <location>
        <begin position="1321"/>
        <end position="1461"/>
    </location>
</feature>
<dbReference type="GeneID" id="25976370"/>
<dbReference type="STRING" id="655863.F0X831"/>
<protein>
    <recommendedName>
        <fullName evidence="1">E3 ubiquitin-protein ligase listerin</fullName>
        <ecNumber evidence="1">2.3.2.27</ecNumber>
    </recommendedName>
    <alternativeName>
        <fullName evidence="1">RING-type E3 ubiquitin transferase listerin</fullName>
    </alternativeName>
</protein>
<dbReference type="Pfam" id="PF23280">
    <property type="entry name" value="TPR_26"/>
    <property type="match status" value="1"/>
</dbReference>
<dbReference type="OrthoDB" id="6108at2759"/>
<dbReference type="FunCoup" id="F0X831">
    <property type="interactions" value="522"/>
</dbReference>
<comment type="subunit">
    <text evidence="1">Component of the ribosome quality control complex (RQC).</text>
</comment>
<keyword evidence="1" id="KW-0808">Transferase</keyword>
<dbReference type="InterPro" id="IPR054478">
    <property type="entry name" value="LTN1_UBC"/>
</dbReference>
<evidence type="ECO:0000259" key="4">
    <source>
        <dbReference type="Pfam" id="PF22999"/>
    </source>
</evidence>
<comment type="similarity">
    <text evidence="1">Belongs to the LTN1 family.</text>
</comment>
<comment type="pathway">
    <text evidence="1">Protein modification; protein ubiquitination.</text>
</comment>
<dbReference type="InterPro" id="IPR054476">
    <property type="entry name" value="Ltn1_N"/>
</dbReference>
<dbReference type="Proteomes" id="UP000007796">
    <property type="component" value="Unassembled WGS sequence"/>
</dbReference>
<feature type="domain" description="E3 ubiquitin-protein ligase listerin N-terminal" evidence="3">
    <location>
        <begin position="53"/>
        <end position="363"/>
    </location>
</feature>
<dbReference type="GO" id="GO:0061630">
    <property type="term" value="F:ubiquitin protein ligase activity"/>
    <property type="evidence" value="ECO:0007669"/>
    <property type="project" value="UniProtKB-UniRule"/>
</dbReference>
<keyword evidence="1" id="KW-0833">Ubl conjugation pathway</keyword>
<dbReference type="EC" id="2.3.2.27" evidence="1"/>
<dbReference type="InParanoid" id="F0X831"/>
<dbReference type="InterPro" id="IPR016024">
    <property type="entry name" value="ARM-type_fold"/>
</dbReference>
<sequence>MSRPRPKGRLPPPGAASFGSIGPAAGGFGGFAPVQNKSGLAYLSDRHDLSGISDANAVVQFKNLLKKDGKTKARALEELVAYAQAHSFESGGVEDAILEVWVQLFPRLSIDSERKVRELAHNVQFEFMKSAKRRMERHVPKIVGPWLAGVYDRDRAVSRAASDCITSFLSTEEKTRLFWKKCKLQILEYAIAALKETPTTLSDMRSTTEEDAALVSHRVLYSSLSLVMALLRKLDVADTDELQDAYIRLFSLDRLMGCAVSKDSHVRRAVYEVIKAALEIRPVFLEAQMERLTHTLTQDAVKTSQTGSVGVLIDLLTYVSKTQPQIWDGKVHPLTQLRPLMEKGSQGDLSHNFWQNLDALLNSVHPSCPGNISQKEAANILISFRTGISRREEPRSNAVSGWTAYLSMAKYLIGTVEPKEAMAGLAETHILPLFGHYVYPPDKSVWSTGAQLPIITRASLLCCRPVFPDVVESARAEWTKQSAALVARMCNSLPEVSKDYARSQQEIANEGDRWFSLIHDVHRTVQTAASASSGPANLVEDVLLKPTLDLVRSAADLLKRRNYKPFGAAHVVSTAFAQASHILRREGRDVAEALFPVQDKNELSLLLASPSAPQLLSGLRAMASIPECAELYKSAFSAVMVLLLESTDSETTARHITLLISDTSDYAASTSQSNEALQTCLRKLCFDTVARKLSSWDLFRAAFAYNALSQTTGKALAFDVVQVLGTPDVEVGSVLTALETIASKNPEFLPQGETHTLDLVTKLLAVTEINDPLLSSKVELLRSLIGTHSKGETPLIKIIQENLDSTGPDSLEIDTLVEQATSISKSATAEEKESLFPSTNIWMKELLQFLQEDLDPALSLTSRLGGAYLLAHGFPKQANTGPIKRDQHGQSIPARMAAYTLKVLEDGFDLSSLPKTLGVELLYMLYLVAEIGSDQIAVASSKSLWDALSDPWAASVAEDTVSQIRALLAKIVGGAQGETICQALIETMLRQTTNVSALSIYTARALSELLQTKVDSRGFTPAEQEQVAKLNIWKTSPETALGAVAVLTGYGELLGPSKTVSTFCNRLVSDVAGAKADSESTLLTLVLLNACMSVYEMGELPVATNRLVFTVRQMTTWFVTEESDSDEDEEEEEGERGEKINEKLVANFRVATESCRALQRLLPCIKDIYGPHWERSIKFCVELWTRAAEEPQDSSLSCVQASLKLMGTLEAMEEPNDDLADALQMYSGPKWQAMLGLLSAKRSEAGQAQEIVDALLCRMTRKMPLDQVKETSGLYGLMASESREVQTAGFNILHRAIPAAQEELSFNVILEKKERHGCRTSCLRSYLLSWQLVFDAFSKASAKVRGDYGEQLGTAGHLTSLLDFTFDVLGHSAAHALNLDKAGYGAAQITGYNITNGEAETDERNMQWLLVHLYYESLRYLPGSCRAWFAACRSKQTTLAVSTWTARYFSAILTGDVLDDVVAWASSQEAEGATGTDEKALQVRVNKAVREVVASYEVDDTEASMVVRLPENYPIDNVVVEGVHRVAASPKKWQSWMMIAQGVITFSNGNIIDGLLAFRRNIVGALKGQTECAICYSIVSEDKRMPDKRLD</sequence>